<dbReference type="SUPFAM" id="SSF57756">
    <property type="entry name" value="Retrovirus zinc finger-like domains"/>
    <property type="match status" value="1"/>
</dbReference>
<feature type="region of interest" description="Disordered" evidence="2">
    <location>
        <begin position="562"/>
        <end position="593"/>
    </location>
</feature>
<gene>
    <name evidence="5" type="ORF">Pmar_PMAR003550</name>
</gene>
<evidence type="ECO:0000259" key="4">
    <source>
        <dbReference type="PROSITE" id="PS50158"/>
    </source>
</evidence>
<dbReference type="SMART" id="SM00343">
    <property type="entry name" value="ZnF_C2HC"/>
    <property type="match status" value="2"/>
</dbReference>
<feature type="transmembrane region" description="Helical" evidence="3">
    <location>
        <begin position="1347"/>
        <end position="1366"/>
    </location>
</feature>
<reference evidence="5 6" key="1">
    <citation type="submission" date="2008-07" db="EMBL/GenBank/DDBJ databases">
        <authorList>
            <person name="El-Sayed N."/>
            <person name="Caler E."/>
            <person name="Inman J."/>
            <person name="Amedeo P."/>
            <person name="Hass B."/>
            <person name="Wortman J."/>
        </authorList>
    </citation>
    <scope>NUCLEOTIDE SEQUENCE [LARGE SCALE GENOMIC DNA]</scope>
    <source>
        <strain evidence="6">ATCC 50983 / TXsc</strain>
    </source>
</reference>
<dbReference type="InParanoid" id="C5KHM5"/>
<dbReference type="GO" id="GO:0008270">
    <property type="term" value="F:zinc ion binding"/>
    <property type="evidence" value="ECO:0007669"/>
    <property type="project" value="UniProtKB-KW"/>
</dbReference>
<dbReference type="RefSeq" id="XP_002784291.1">
    <property type="nucleotide sequence ID" value="XM_002784245.1"/>
</dbReference>
<dbReference type="Gene3D" id="2.40.70.10">
    <property type="entry name" value="Acid Proteases"/>
    <property type="match status" value="1"/>
</dbReference>
<evidence type="ECO:0000313" key="5">
    <source>
        <dbReference type="EMBL" id="EER16087.1"/>
    </source>
</evidence>
<keyword evidence="1" id="KW-0479">Metal-binding</keyword>
<dbReference type="GO" id="GO:0003676">
    <property type="term" value="F:nucleic acid binding"/>
    <property type="evidence" value="ECO:0007669"/>
    <property type="project" value="InterPro"/>
</dbReference>
<dbReference type="PANTHER" id="PTHR46888">
    <property type="entry name" value="ZINC KNUCKLE DOMAINCONTAINING PROTEIN-RELATED"/>
    <property type="match status" value="1"/>
</dbReference>
<dbReference type="PANTHER" id="PTHR46888:SF1">
    <property type="entry name" value="RIBONUCLEASE H"/>
    <property type="match status" value="1"/>
</dbReference>
<feature type="compositionally biased region" description="Basic and acidic residues" evidence="2">
    <location>
        <begin position="1"/>
        <end position="11"/>
    </location>
</feature>
<keyword evidence="3" id="KW-0472">Membrane</keyword>
<dbReference type="EMBL" id="GG673069">
    <property type="protein sequence ID" value="EER16087.1"/>
    <property type="molecule type" value="Genomic_DNA"/>
</dbReference>
<dbReference type="Pfam" id="PF00098">
    <property type="entry name" value="zf-CCHC"/>
    <property type="match status" value="2"/>
</dbReference>
<feature type="compositionally biased region" description="Basic and acidic residues" evidence="2">
    <location>
        <begin position="1277"/>
        <end position="1289"/>
    </location>
</feature>
<dbReference type="OrthoDB" id="431817at2759"/>
<dbReference type="InterPro" id="IPR001878">
    <property type="entry name" value="Znf_CCHC"/>
</dbReference>
<dbReference type="InterPro" id="IPR036875">
    <property type="entry name" value="Znf_CCHC_sf"/>
</dbReference>
<dbReference type="Proteomes" id="UP000007800">
    <property type="component" value="Unassembled WGS sequence"/>
</dbReference>
<organism evidence="6">
    <name type="scientific">Perkinsus marinus (strain ATCC 50983 / TXsc)</name>
    <dbReference type="NCBI Taxonomy" id="423536"/>
    <lineage>
        <taxon>Eukaryota</taxon>
        <taxon>Sar</taxon>
        <taxon>Alveolata</taxon>
        <taxon>Perkinsozoa</taxon>
        <taxon>Perkinsea</taxon>
        <taxon>Perkinsida</taxon>
        <taxon>Perkinsidae</taxon>
        <taxon>Perkinsus</taxon>
    </lineage>
</organism>
<feature type="domain" description="CCHC-type" evidence="4">
    <location>
        <begin position="534"/>
        <end position="549"/>
    </location>
</feature>
<feature type="region of interest" description="Disordered" evidence="2">
    <location>
        <begin position="191"/>
        <end position="243"/>
    </location>
</feature>
<keyword evidence="3" id="KW-1133">Transmembrane helix</keyword>
<feature type="compositionally biased region" description="Basic and acidic residues" evidence="2">
    <location>
        <begin position="567"/>
        <end position="578"/>
    </location>
</feature>
<dbReference type="CDD" id="cd00303">
    <property type="entry name" value="retropepsin_like"/>
    <property type="match status" value="1"/>
</dbReference>
<dbReference type="Gene3D" id="4.10.60.10">
    <property type="entry name" value="Zinc finger, CCHC-type"/>
    <property type="match status" value="1"/>
</dbReference>
<evidence type="ECO:0000256" key="3">
    <source>
        <dbReference type="SAM" id="Phobius"/>
    </source>
</evidence>
<accession>C5KHM5</accession>
<feature type="domain" description="CCHC-type" evidence="4">
    <location>
        <begin position="512"/>
        <end position="528"/>
    </location>
</feature>
<dbReference type="SUPFAM" id="SSF50630">
    <property type="entry name" value="Acid proteases"/>
    <property type="match status" value="1"/>
</dbReference>
<feature type="region of interest" description="Disordered" evidence="2">
    <location>
        <begin position="479"/>
        <end position="505"/>
    </location>
</feature>
<keyword evidence="3" id="KW-0812">Transmembrane</keyword>
<feature type="region of interest" description="Disordered" evidence="2">
    <location>
        <begin position="1"/>
        <end position="27"/>
    </location>
</feature>
<evidence type="ECO:0000256" key="2">
    <source>
        <dbReference type="SAM" id="MobiDB-lite"/>
    </source>
</evidence>
<proteinExistence type="predicted"/>
<feature type="compositionally biased region" description="Polar residues" evidence="2">
    <location>
        <begin position="16"/>
        <end position="25"/>
    </location>
</feature>
<evidence type="ECO:0000256" key="1">
    <source>
        <dbReference type="PROSITE-ProRule" id="PRU00047"/>
    </source>
</evidence>
<protein>
    <recommendedName>
        <fullName evidence="4">CCHC-type domain-containing protein</fullName>
    </recommendedName>
</protein>
<feature type="compositionally biased region" description="Basic and acidic residues" evidence="2">
    <location>
        <begin position="221"/>
        <end position="233"/>
    </location>
</feature>
<keyword evidence="1" id="KW-0862">Zinc</keyword>
<dbReference type="PROSITE" id="PS50158">
    <property type="entry name" value="ZF_CCHC"/>
    <property type="match status" value="2"/>
</dbReference>
<keyword evidence="1" id="KW-0863">Zinc-finger</keyword>
<dbReference type="InterPro" id="IPR021109">
    <property type="entry name" value="Peptidase_aspartic_dom_sf"/>
</dbReference>
<evidence type="ECO:0000313" key="6">
    <source>
        <dbReference type="Proteomes" id="UP000007800"/>
    </source>
</evidence>
<name>C5KHM5_PERM5</name>
<feature type="compositionally biased region" description="Basic and acidic residues" evidence="2">
    <location>
        <begin position="191"/>
        <end position="214"/>
    </location>
</feature>
<keyword evidence="6" id="KW-1185">Reference proteome</keyword>
<sequence>MDTSPSRESDVGLHASPSSIASNEESAGEETVSLHLLAVSVGRKVKEIANTVKVRSSALDEVTALLLSYEECPLAEGSEALERFVGAALEEVKEEVLELVGPETEFDDVESAIYEQYENLKSYLVLELRAQSRGTGEARAIRPAKKAVRGQLWASSYSPFALNLPEPFLERIAQRRCDIIRMGTGEAEALREQVRGGESRLTTDRQAHTDEPRRGSTVIADKSEAKESDERMGEAVTRGKYFPDDNPIDISKGGVSLGSPGMSDEKVTDLWQGRELLREGEREKIRKAAEAGRAPPGGPYKITGTTPLSLFKTHVSVVSSSRGWSKVHEYYYLAHHIEARLWIDVVTANQKLLKDPLRRESYSEAVADIWRALERRAGKNRESEILQSEGLSMRQKKGESVSDFLHRVNDYRYRCQCAGIVQRDSHWITMCRVGLADQLIKKISCLTTVNTWEEWSEHVEQMAGDDAAGNRVAEAFGMEASENGGVSKPEGGNDTTRGRSNAGKGRAEFRGKCFFCQEFGHRASQCPNRNLSGKCFHCKKSGHRKAQCPLLKTTQAAVDVQQASTDVSDRKLPMEPSKEAQVASEENERPTASVRVTTSSYAVECCEATAGWSSVAVGKNDDLPTLSFEWGGEEMTMLLDSGSAASLIDRETSESMIERGAAVKVRGQSSVSIRYADARVEPACGEILANVWIDGKPAYLPFLIVEKLAQPLIGRRGLRLLGATLDFPQDTKEERIALQKMFESRSTDAMTADIDLSTAIIDCYSTNAEMFVADDRDLQAVESGLQRPASKSSAASEAGDVLDRRVDEVLARASAELHKNGKDYRGREKELLRTLFTRVSELGGITISDGYELSLKREREASGKPEFAFVVKWTTKPSSSDGSSKVPRGWCSNSMIQKLDEDERSEFNQHCSVYTERGWWEKVEEDESELRRIRRSHLTGTIFPVKQKLTKSTRIRPVADMRGANFYSPAVSAVQPTVLKAGQVLRGVLRRGVQIRQYDLEKAFYSIGIEVIDVVTGERTPVYLSVGKELFECSKLAFGLAVGPHALNCTQRIIRKVVRCAYDVLRGAQCHDVYPTIVVVMDDFVVAGEAPVLDVVEQLLLLGWDLCGFNCPDAKRERWSSGQESGLSDDSQRSTRDILMPSMVHTTSLALVGVLFLGKCWGEKLIRMGISPQKVSGAAHSAHLLANLKIDGEDVTVLVDTGSGCEKIIYKCYECNPAPCREGPKKQFEFFDGTRVTLFPHSGKVNFGSSTANGIGFGLLDGTNGGEEEVQQTAADGRFKKEGSDDLERVASASRVDDGTGPEKSSESGNEMGISPSTGRMNSREGDGPTEIIVNNESSGEGAMRSFIAVTVVTVLLVAAVIGSFLCAKDTIQTQRSRTRYDGTGHRVRKVNIPSPGRRYNLVRPFAGTVHTVGQDMCLKDVPSFPR</sequence>
<dbReference type="GeneID" id="9061073"/>
<feature type="region of interest" description="Disordered" evidence="2">
    <location>
        <begin position="1263"/>
        <end position="1335"/>
    </location>
</feature>